<dbReference type="OrthoDB" id="1111222at2"/>
<reference evidence="3 4" key="1">
    <citation type="submission" date="2017-04" db="EMBL/GenBank/DDBJ databases">
        <authorList>
            <person name="Afonso C.L."/>
            <person name="Miller P.J."/>
            <person name="Scott M.A."/>
            <person name="Spackman E."/>
            <person name="Goraichik I."/>
            <person name="Dimitrov K.M."/>
            <person name="Suarez D.L."/>
            <person name="Swayne D.E."/>
        </authorList>
    </citation>
    <scope>NUCLEOTIDE SEQUENCE [LARGE SCALE GENOMIC DNA]</scope>
    <source>
        <strain evidence="3 4">CGMCC 1.12708</strain>
    </source>
</reference>
<keyword evidence="1" id="KW-0472">Membrane</keyword>
<gene>
    <name evidence="3" type="ORF">SAMN06296427_103332</name>
</gene>
<dbReference type="STRING" id="1434700.SAMN06296427_103332"/>
<keyword evidence="2" id="KW-0732">Signal</keyword>
<feature type="transmembrane region" description="Helical" evidence="1">
    <location>
        <begin position="267"/>
        <end position="285"/>
    </location>
</feature>
<dbReference type="Proteomes" id="UP000192393">
    <property type="component" value="Unassembled WGS sequence"/>
</dbReference>
<accession>A0A1W1ZYZ7</accession>
<evidence type="ECO:0000313" key="3">
    <source>
        <dbReference type="EMBL" id="SMC53381.1"/>
    </source>
</evidence>
<protein>
    <recommendedName>
        <fullName evidence="5">DUF4350 domain-containing protein</fullName>
    </recommendedName>
</protein>
<feature type="chain" id="PRO_5013139678" description="DUF4350 domain-containing protein" evidence="2">
    <location>
        <begin position="23"/>
        <end position="411"/>
    </location>
</feature>
<dbReference type="AlphaFoldDB" id="A0A1W1ZYZ7"/>
<evidence type="ECO:0000256" key="2">
    <source>
        <dbReference type="SAM" id="SignalP"/>
    </source>
</evidence>
<dbReference type="RefSeq" id="WP_084016906.1">
    <property type="nucleotide sequence ID" value="NZ_FWXS01000003.1"/>
</dbReference>
<keyword evidence="1" id="KW-0812">Transmembrane</keyword>
<sequence length="411" mass="47723">MIKKLGKYLLVFLLLLTVGCNTERPVDWTPTFDSAHTIPYGTYVLHRKLKDLFPDSKIIDIKQNTYEYLEEIQYNYESDSYMAIYPSSDLFTDAVWEKLLAYVNSGRVAFVSLGNSNYTFEKYLEVKYHSFEPPNFGGNINVSLSVLNAGKENSYNFQKGVGTNYFSGFNPEITEVLGYVNYKGKKEPNFIKVHHGNGYFLLHTEPFAFTNYYMLRGDNYKYAADVLSYIPDENILWDNHRINQREKSGNSDGGFFSALSFILKHQSLRWAFFILLSMGILFLIFNSKRRQKAIKIIQPYPNYSLSFAQTLSELYKNNADHTAIVKYKINYFLEQIRTHYNISAKDTEKDFSELLSAKSGVDLKLCKKLALQIDIFRSKNYLDKEDFFKLQSLIHSFNQKSGHYGRTTGRK</sequence>
<keyword evidence="1" id="KW-1133">Transmembrane helix</keyword>
<dbReference type="PROSITE" id="PS51257">
    <property type="entry name" value="PROKAR_LIPOPROTEIN"/>
    <property type="match status" value="1"/>
</dbReference>
<keyword evidence="4" id="KW-1185">Reference proteome</keyword>
<dbReference type="EMBL" id="FWXS01000003">
    <property type="protein sequence ID" value="SMC53381.1"/>
    <property type="molecule type" value="Genomic_DNA"/>
</dbReference>
<feature type="signal peptide" evidence="2">
    <location>
        <begin position="1"/>
        <end position="22"/>
    </location>
</feature>
<proteinExistence type="predicted"/>
<evidence type="ECO:0000313" key="4">
    <source>
        <dbReference type="Proteomes" id="UP000192393"/>
    </source>
</evidence>
<organism evidence="3 4">
    <name type="scientific">Moheibacter sediminis</name>
    <dbReference type="NCBI Taxonomy" id="1434700"/>
    <lineage>
        <taxon>Bacteria</taxon>
        <taxon>Pseudomonadati</taxon>
        <taxon>Bacteroidota</taxon>
        <taxon>Flavobacteriia</taxon>
        <taxon>Flavobacteriales</taxon>
        <taxon>Weeksellaceae</taxon>
        <taxon>Moheibacter</taxon>
    </lineage>
</organism>
<evidence type="ECO:0008006" key="5">
    <source>
        <dbReference type="Google" id="ProtNLM"/>
    </source>
</evidence>
<name>A0A1W1ZYZ7_9FLAO</name>
<evidence type="ECO:0000256" key="1">
    <source>
        <dbReference type="SAM" id="Phobius"/>
    </source>
</evidence>